<reference evidence="1" key="2">
    <citation type="submission" date="2018-08" db="UniProtKB">
        <authorList>
            <consortium name="EnsemblPlants"/>
        </authorList>
    </citation>
    <scope>IDENTIFICATION</scope>
    <source>
        <strain evidence="1">Yugu1</strain>
    </source>
</reference>
<sequence length="53" mass="5792">MPPAHVYGLVSFDSPCGLRLVRQPVSDFGENGIARGVQRTRNMLLACSYGLKI</sequence>
<dbReference type="Gramene" id="KQL26880">
    <property type="protein sequence ID" value="KQL26880"/>
    <property type="gene ID" value="SETIT_031838mg"/>
</dbReference>
<reference evidence="2" key="1">
    <citation type="journal article" date="2012" name="Nat. Biotechnol.">
        <title>Reference genome sequence of the model plant Setaria.</title>
        <authorList>
            <person name="Bennetzen J.L."/>
            <person name="Schmutz J."/>
            <person name="Wang H."/>
            <person name="Percifield R."/>
            <person name="Hawkins J."/>
            <person name="Pontaroli A.C."/>
            <person name="Estep M."/>
            <person name="Feng L."/>
            <person name="Vaughn J.N."/>
            <person name="Grimwood J."/>
            <person name="Jenkins J."/>
            <person name="Barry K."/>
            <person name="Lindquist E."/>
            <person name="Hellsten U."/>
            <person name="Deshpande S."/>
            <person name="Wang X."/>
            <person name="Wu X."/>
            <person name="Mitros T."/>
            <person name="Triplett J."/>
            <person name="Yang X."/>
            <person name="Ye C.Y."/>
            <person name="Mauro-Herrera M."/>
            <person name="Wang L."/>
            <person name="Li P."/>
            <person name="Sharma M."/>
            <person name="Sharma R."/>
            <person name="Ronald P.C."/>
            <person name="Panaud O."/>
            <person name="Kellogg E.A."/>
            <person name="Brutnell T.P."/>
            <person name="Doust A.N."/>
            <person name="Tuskan G.A."/>
            <person name="Rokhsar D."/>
            <person name="Devos K.M."/>
        </authorList>
    </citation>
    <scope>NUCLEOTIDE SEQUENCE [LARGE SCALE GENOMIC DNA]</scope>
    <source>
        <strain evidence="2">cv. Yugu1</strain>
    </source>
</reference>
<evidence type="ECO:0000313" key="1">
    <source>
        <dbReference type="EnsemblPlants" id="KQL26880"/>
    </source>
</evidence>
<evidence type="ECO:0000313" key="2">
    <source>
        <dbReference type="Proteomes" id="UP000004995"/>
    </source>
</evidence>
<dbReference type="HOGENOM" id="CLU_3072260_0_0_1"/>
<dbReference type="Proteomes" id="UP000004995">
    <property type="component" value="Unassembled WGS sequence"/>
</dbReference>
<protein>
    <submittedName>
        <fullName evidence="1">Uncharacterized protein</fullName>
    </submittedName>
</protein>
<dbReference type="InParanoid" id="K3ZZ06"/>
<name>K3ZZ06_SETIT</name>
<dbReference type="EMBL" id="AGNK02001352">
    <property type="status" value="NOT_ANNOTATED_CDS"/>
    <property type="molecule type" value="Genomic_DNA"/>
</dbReference>
<dbReference type="EnsemblPlants" id="KQL26880">
    <property type="protein sequence ID" value="KQL26880"/>
    <property type="gene ID" value="SETIT_031838mg"/>
</dbReference>
<proteinExistence type="predicted"/>
<accession>K3ZZ06</accession>
<organism evidence="1 2">
    <name type="scientific">Setaria italica</name>
    <name type="common">Foxtail millet</name>
    <name type="synonym">Panicum italicum</name>
    <dbReference type="NCBI Taxonomy" id="4555"/>
    <lineage>
        <taxon>Eukaryota</taxon>
        <taxon>Viridiplantae</taxon>
        <taxon>Streptophyta</taxon>
        <taxon>Embryophyta</taxon>
        <taxon>Tracheophyta</taxon>
        <taxon>Spermatophyta</taxon>
        <taxon>Magnoliopsida</taxon>
        <taxon>Liliopsida</taxon>
        <taxon>Poales</taxon>
        <taxon>Poaceae</taxon>
        <taxon>PACMAD clade</taxon>
        <taxon>Panicoideae</taxon>
        <taxon>Panicodae</taxon>
        <taxon>Paniceae</taxon>
        <taxon>Cenchrinae</taxon>
        <taxon>Setaria</taxon>
    </lineage>
</organism>
<keyword evidence="2" id="KW-1185">Reference proteome</keyword>
<dbReference type="AlphaFoldDB" id="K3ZZ06"/>